<keyword evidence="2" id="KW-1185">Reference proteome</keyword>
<dbReference type="OrthoDB" id="9788334at2"/>
<dbReference type="KEGG" id="snay:FZC37_01170"/>
<evidence type="ECO:0008006" key="3">
    <source>
        <dbReference type="Google" id="ProtNLM"/>
    </source>
</evidence>
<name>A0A5C0UHF7_9RICK</name>
<gene>
    <name evidence="1" type="ORF">FZC37_01170</name>
</gene>
<dbReference type="Proteomes" id="UP000323844">
    <property type="component" value="Chromosome"/>
</dbReference>
<dbReference type="AlphaFoldDB" id="A0A5C0UHF7"/>
<accession>A0A5C0UHF7</accession>
<protein>
    <recommendedName>
        <fullName evidence="3">Flagellar basal body rod protein FlgB</fullName>
    </recommendedName>
</protein>
<dbReference type="RefSeq" id="WP_148951909.1">
    <property type="nucleotide sequence ID" value="NZ_CP043312.1"/>
</dbReference>
<proteinExistence type="predicted"/>
<dbReference type="EMBL" id="CP043312">
    <property type="protein sequence ID" value="QEK39548.1"/>
    <property type="molecule type" value="Genomic_DNA"/>
</dbReference>
<evidence type="ECO:0000313" key="2">
    <source>
        <dbReference type="Proteomes" id="UP000323844"/>
    </source>
</evidence>
<organism evidence="1 2">
    <name type="scientific">Candidatus Sneabacter namystus</name>
    <dbReference type="NCBI Taxonomy" id="2601646"/>
    <lineage>
        <taxon>Bacteria</taxon>
        <taxon>Pseudomonadati</taxon>
        <taxon>Pseudomonadota</taxon>
        <taxon>Alphaproteobacteria</taxon>
        <taxon>Rickettsiales</taxon>
        <taxon>Rickettsiaceae</taxon>
        <taxon>Rickettsieae</taxon>
        <taxon>Candidatus Sneabacter</taxon>
    </lineage>
</organism>
<evidence type="ECO:0000313" key="1">
    <source>
        <dbReference type="EMBL" id="QEK39548.1"/>
    </source>
</evidence>
<reference evidence="1 2" key="1">
    <citation type="submission" date="2019-08" db="EMBL/GenBank/DDBJ databases">
        <title>Highly reduced genomes of protist endosymbionts show evolutionary convergence.</title>
        <authorList>
            <person name="George E."/>
            <person name="Husnik F."/>
            <person name="Tashyreva D."/>
            <person name="Prokopchuk G."/>
            <person name="Horak A."/>
            <person name="Kwong W.K."/>
            <person name="Lukes J."/>
            <person name="Keeling P.J."/>
        </authorList>
    </citation>
    <scope>NUCLEOTIDE SEQUENCE [LARGE SCALE GENOMIC DNA]</scope>
    <source>
        <strain evidence="1">1621</strain>
    </source>
</reference>
<sequence>MIFGPSFLQSFLTKAISHCEEQHAILSRNVANINTPCFRAKTLQPFALDKTNKAFGAVCTKTHDRHISVCSEIGNSASVTNMNSEQKPNGNDVNLLEQNSAISSNSTKHALLLSLLNGIFDIRNSVCKGNDA</sequence>